<proteinExistence type="predicted"/>
<sequence>MKVDFLLALLVLTPPASSLGGKSEYQESDKSRANAASRSSSLLAAARRRRCLRIGRNGSVTRKGDNGVVGELVAQDQDGNVAAGLAELQLPDQGVTGPVYELVGAGIKIPQPTAVPKSSLKSGKNSSAVGEVTVNIQHTNQQKHPKKKVRHWCDLSGVWINDEGSLLLTLGFPSSDQTLLTGYLSQVSVDMTPTEEAGWKRRRKRRHARHSHHHKRRRRRRQRHRRDIGIGLGSSRHDSQPPPHFPPPPAGTSGIPSSLTNRTVLQGSAVTRAGPFTVVTRHGGGAVGSMVGQCQVCGGLDTIVAQFISVSEVFACIDALWSHKSVHFMFRKWGERHRRRHHHRPQLLETEVVIKQRDRSRTPPPPPPPETETVEIEEEVVEKVIKR</sequence>
<feature type="signal peptide" evidence="2">
    <location>
        <begin position="1"/>
        <end position="18"/>
    </location>
</feature>
<evidence type="ECO:0000313" key="4">
    <source>
        <dbReference type="Proteomes" id="UP000440578"/>
    </source>
</evidence>
<gene>
    <name evidence="3" type="ORF">FJT64_017987</name>
</gene>
<protein>
    <submittedName>
        <fullName evidence="3">Uncharacterized protein</fullName>
    </submittedName>
</protein>
<dbReference type="Proteomes" id="UP000440578">
    <property type="component" value="Unassembled WGS sequence"/>
</dbReference>
<evidence type="ECO:0000256" key="2">
    <source>
        <dbReference type="SAM" id="SignalP"/>
    </source>
</evidence>
<dbReference type="EMBL" id="VIIS01000257">
    <property type="protein sequence ID" value="KAF0311167.1"/>
    <property type="molecule type" value="Genomic_DNA"/>
</dbReference>
<reference evidence="3 4" key="1">
    <citation type="submission" date="2019-07" db="EMBL/GenBank/DDBJ databases">
        <title>Draft genome assembly of a fouling barnacle, Amphibalanus amphitrite (Darwin, 1854): The first reference genome for Thecostraca.</title>
        <authorList>
            <person name="Kim W."/>
        </authorList>
    </citation>
    <scope>NUCLEOTIDE SEQUENCE [LARGE SCALE GENOMIC DNA]</scope>
    <source>
        <strain evidence="3">SNU_AA5</strain>
        <tissue evidence="3">Soma without cirri and trophi</tissue>
    </source>
</reference>
<organism evidence="3 4">
    <name type="scientific">Amphibalanus amphitrite</name>
    <name type="common">Striped barnacle</name>
    <name type="synonym">Balanus amphitrite</name>
    <dbReference type="NCBI Taxonomy" id="1232801"/>
    <lineage>
        <taxon>Eukaryota</taxon>
        <taxon>Metazoa</taxon>
        <taxon>Ecdysozoa</taxon>
        <taxon>Arthropoda</taxon>
        <taxon>Crustacea</taxon>
        <taxon>Multicrustacea</taxon>
        <taxon>Cirripedia</taxon>
        <taxon>Thoracica</taxon>
        <taxon>Thoracicalcarea</taxon>
        <taxon>Balanomorpha</taxon>
        <taxon>Balanoidea</taxon>
        <taxon>Balanidae</taxon>
        <taxon>Amphibalaninae</taxon>
        <taxon>Amphibalanus</taxon>
    </lineage>
</organism>
<feature type="region of interest" description="Disordered" evidence="1">
    <location>
        <begin position="19"/>
        <end position="41"/>
    </location>
</feature>
<feature type="region of interest" description="Disordered" evidence="1">
    <location>
        <begin position="355"/>
        <end position="378"/>
    </location>
</feature>
<comment type="caution">
    <text evidence="3">The sequence shown here is derived from an EMBL/GenBank/DDBJ whole genome shotgun (WGS) entry which is preliminary data.</text>
</comment>
<dbReference type="AlphaFoldDB" id="A0A6A4WVJ0"/>
<feature type="compositionally biased region" description="Pro residues" evidence="1">
    <location>
        <begin position="240"/>
        <end position="250"/>
    </location>
</feature>
<feature type="region of interest" description="Disordered" evidence="1">
    <location>
        <begin position="194"/>
        <end position="259"/>
    </location>
</feature>
<evidence type="ECO:0000256" key="1">
    <source>
        <dbReference type="SAM" id="MobiDB-lite"/>
    </source>
</evidence>
<accession>A0A6A4WVJ0</accession>
<feature type="compositionally biased region" description="Basic residues" evidence="1">
    <location>
        <begin position="200"/>
        <end position="226"/>
    </location>
</feature>
<feature type="chain" id="PRO_5025368936" evidence="2">
    <location>
        <begin position="19"/>
        <end position="387"/>
    </location>
</feature>
<keyword evidence="4" id="KW-1185">Reference proteome</keyword>
<name>A0A6A4WVJ0_AMPAM</name>
<evidence type="ECO:0000313" key="3">
    <source>
        <dbReference type="EMBL" id="KAF0311167.1"/>
    </source>
</evidence>
<keyword evidence="2" id="KW-0732">Signal</keyword>